<name>A0AB34G0Q2_9HYPO</name>
<keyword evidence="3" id="KW-1185">Reference proteome</keyword>
<gene>
    <name evidence="2" type="ORF">O9K51_03014</name>
</gene>
<reference evidence="2" key="1">
    <citation type="submission" date="2023-01" db="EMBL/GenBank/DDBJ databases">
        <title>The growth and conidiation of Purpureocillium lavendulum are regulated by nitrogen source and histone H3K14 acetylation.</title>
        <authorList>
            <person name="Tang P."/>
            <person name="Han J."/>
            <person name="Zhang C."/>
            <person name="Tang P."/>
            <person name="Qi F."/>
            <person name="Zhang K."/>
            <person name="Liang L."/>
        </authorList>
    </citation>
    <scope>NUCLEOTIDE SEQUENCE</scope>
    <source>
        <strain evidence="2">YMF1.00683</strain>
    </source>
</reference>
<proteinExistence type="predicted"/>
<accession>A0AB34G0Q2</accession>
<evidence type="ECO:0000313" key="3">
    <source>
        <dbReference type="Proteomes" id="UP001163105"/>
    </source>
</evidence>
<sequence>MYWQTTVLLGNALLGLAYSQQPRITAAPIPMAKRDGDIEIHQIYKAPIGVDTNYLTMQGSSTKAQLSVVTATAASDGVDVGDVTVLMADSIRDELAALIKGAAASCGAPAKKSKRDGMGCMINAFQGAAQDDRALALVNPAEWNGFALKLADSAPQIMAAAVQVLKTQAQKNRFAIMVAAAAVAGLWTDVTRPVAEAAHKYVFDGGQFGSSKEHPDGKTATLKTTATSTASCNPSATVNENSPACDDPDCKGKGKVCKAEGHFDKDWADAQQKILKELDGRVPKVVPPQCFRNTYGDGFDGKPNAEPSAFCHCSSAKSDGGMTRGNYPTMSGQGDKACTYSTMPTQTISIIMKSKQTGVAIATTYGGKVTTVCPDATATMTSSQVATQTLEPSCYPTHGPPHNNPANDELIKLCRTGKDDFARVCKSETRSKAYVACPGPPGPYKGPWRPIDNNKFWAWFEEADNAPEECKLLFKQGGSGNPDEVASRVNALCVPAFEAIQRKCTWNGGQVKNQCGTFKYQSCPLGKDCKPGEPQA</sequence>
<dbReference type="EMBL" id="JAQHRD010000002">
    <property type="protein sequence ID" value="KAJ6444618.1"/>
    <property type="molecule type" value="Genomic_DNA"/>
</dbReference>
<feature type="signal peptide" evidence="1">
    <location>
        <begin position="1"/>
        <end position="19"/>
    </location>
</feature>
<evidence type="ECO:0000256" key="1">
    <source>
        <dbReference type="SAM" id="SignalP"/>
    </source>
</evidence>
<dbReference type="Proteomes" id="UP001163105">
    <property type="component" value="Unassembled WGS sequence"/>
</dbReference>
<feature type="chain" id="PRO_5044245659" evidence="1">
    <location>
        <begin position="20"/>
        <end position="536"/>
    </location>
</feature>
<comment type="caution">
    <text evidence="2">The sequence shown here is derived from an EMBL/GenBank/DDBJ whole genome shotgun (WGS) entry which is preliminary data.</text>
</comment>
<organism evidence="2 3">
    <name type="scientific">Purpureocillium lavendulum</name>
    <dbReference type="NCBI Taxonomy" id="1247861"/>
    <lineage>
        <taxon>Eukaryota</taxon>
        <taxon>Fungi</taxon>
        <taxon>Dikarya</taxon>
        <taxon>Ascomycota</taxon>
        <taxon>Pezizomycotina</taxon>
        <taxon>Sordariomycetes</taxon>
        <taxon>Hypocreomycetidae</taxon>
        <taxon>Hypocreales</taxon>
        <taxon>Ophiocordycipitaceae</taxon>
        <taxon>Purpureocillium</taxon>
    </lineage>
</organism>
<evidence type="ECO:0000313" key="2">
    <source>
        <dbReference type="EMBL" id="KAJ6444618.1"/>
    </source>
</evidence>
<keyword evidence="1" id="KW-0732">Signal</keyword>
<dbReference type="AlphaFoldDB" id="A0AB34G0Q2"/>
<protein>
    <submittedName>
        <fullName evidence="2">Uncharacterized protein</fullName>
    </submittedName>
</protein>